<dbReference type="AlphaFoldDB" id="A0A0G4P5R2"/>
<dbReference type="Proteomes" id="UP000053732">
    <property type="component" value="Unassembled WGS sequence"/>
</dbReference>
<reference evidence="1 2" key="1">
    <citation type="journal article" date="2014" name="Nat. Commun.">
        <title>Multiple recent horizontal transfers of a large genomic region in cheese making fungi.</title>
        <authorList>
            <person name="Cheeseman K."/>
            <person name="Ropars J."/>
            <person name="Renault P."/>
            <person name="Dupont J."/>
            <person name="Gouzy J."/>
            <person name="Branca A."/>
            <person name="Abraham A.L."/>
            <person name="Ceppi M."/>
            <person name="Conseiller E."/>
            <person name="Debuchy R."/>
            <person name="Malagnac F."/>
            <person name="Goarin A."/>
            <person name="Silar P."/>
            <person name="Lacoste S."/>
            <person name="Sallet E."/>
            <person name="Bensimon A."/>
            <person name="Giraud T."/>
            <person name="Brygoo Y."/>
        </authorList>
    </citation>
    <scope>NUCLEOTIDE SEQUENCE [LARGE SCALE GENOMIC DNA]</scope>
    <source>
        <strain evidence="2">FM 013</strain>
    </source>
</reference>
<keyword evidence="2" id="KW-1185">Reference proteome</keyword>
<gene>
    <name evidence="1" type="ORF">PCAMFM013_S006g000186</name>
</gene>
<dbReference type="EMBL" id="HG793139">
    <property type="protein sequence ID" value="CRL21646.1"/>
    <property type="molecule type" value="Genomic_DNA"/>
</dbReference>
<accession>A0A0G4P5R2</accession>
<proteinExistence type="predicted"/>
<evidence type="ECO:0000313" key="1">
    <source>
        <dbReference type="EMBL" id="CRL21646.1"/>
    </source>
</evidence>
<name>A0A0G4P5R2_PENC3</name>
<organism evidence="1 2">
    <name type="scientific">Penicillium camemberti (strain FM 013)</name>
    <dbReference type="NCBI Taxonomy" id="1429867"/>
    <lineage>
        <taxon>Eukaryota</taxon>
        <taxon>Fungi</taxon>
        <taxon>Dikarya</taxon>
        <taxon>Ascomycota</taxon>
        <taxon>Pezizomycotina</taxon>
        <taxon>Eurotiomycetes</taxon>
        <taxon>Eurotiomycetidae</taxon>
        <taxon>Eurotiales</taxon>
        <taxon>Aspergillaceae</taxon>
        <taxon>Penicillium</taxon>
    </lineage>
</organism>
<evidence type="ECO:0000313" key="2">
    <source>
        <dbReference type="Proteomes" id="UP000053732"/>
    </source>
</evidence>
<protein>
    <submittedName>
        <fullName evidence="1">Str. FM013</fullName>
    </submittedName>
</protein>
<sequence>MISATKIFLVPASSVWVRGSGRDPFQPAPPCYMGLSSCYWLYDIQHGGDRLDFLRSVSNCAAAAGFCLLSCCLETETHPTERGATCQQDKDA</sequence>